<comment type="caution">
    <text evidence="2">The sequence shown here is derived from an EMBL/GenBank/DDBJ whole genome shotgun (WGS) entry which is preliminary data.</text>
</comment>
<sequence length="58" mass="5959">MIADFLAGSTASAGSAANAARAAGGRVRPMPPEARWLGRDDEAARRLKTAAAMTPEFA</sequence>
<protein>
    <submittedName>
        <fullName evidence="2">Uncharacterized protein</fullName>
    </submittedName>
</protein>
<dbReference type="EMBL" id="JALPTH010000002">
    <property type="protein sequence ID" value="MCK8676324.1"/>
    <property type="molecule type" value="Genomic_DNA"/>
</dbReference>
<keyword evidence="3" id="KW-1185">Reference proteome</keyword>
<accession>A0ABT0I4R5</accession>
<proteinExistence type="predicted"/>
<evidence type="ECO:0000256" key="1">
    <source>
        <dbReference type="SAM" id="MobiDB-lite"/>
    </source>
</evidence>
<name>A0ABT0I4R5_9ACTN</name>
<dbReference type="RefSeq" id="WP_248631507.1">
    <property type="nucleotide sequence ID" value="NZ_JALPTH010000002.1"/>
</dbReference>
<gene>
    <name evidence="2" type="ORF">M1O15_02605</name>
</gene>
<dbReference type="Proteomes" id="UP001522868">
    <property type="component" value="Unassembled WGS sequence"/>
</dbReference>
<evidence type="ECO:0000313" key="2">
    <source>
        <dbReference type="EMBL" id="MCK8676324.1"/>
    </source>
</evidence>
<evidence type="ECO:0000313" key="3">
    <source>
        <dbReference type="Proteomes" id="UP001522868"/>
    </source>
</evidence>
<feature type="region of interest" description="Disordered" evidence="1">
    <location>
        <begin position="1"/>
        <end position="34"/>
    </location>
</feature>
<organism evidence="2 3">
    <name type="scientific">Streptomyces lichenis</name>
    <dbReference type="NCBI Taxonomy" id="2306967"/>
    <lineage>
        <taxon>Bacteria</taxon>
        <taxon>Bacillati</taxon>
        <taxon>Actinomycetota</taxon>
        <taxon>Actinomycetes</taxon>
        <taxon>Kitasatosporales</taxon>
        <taxon>Streptomycetaceae</taxon>
        <taxon>Streptomyces</taxon>
    </lineage>
</organism>
<feature type="compositionally biased region" description="Low complexity" evidence="1">
    <location>
        <begin position="7"/>
        <end position="25"/>
    </location>
</feature>
<reference evidence="2 3" key="1">
    <citation type="submission" date="2022-04" db="EMBL/GenBank/DDBJ databases">
        <title>Streptomyces sp. nov. LCR6-01 isolated from Lichen of Dirinaria sp.</title>
        <authorList>
            <person name="Kanchanasin P."/>
            <person name="Tanasupawat S."/>
            <person name="Phongsopitanun W."/>
        </authorList>
    </citation>
    <scope>NUCLEOTIDE SEQUENCE [LARGE SCALE GENOMIC DNA]</scope>
    <source>
        <strain evidence="2 3">LCR6-01</strain>
    </source>
</reference>